<proteinExistence type="predicted"/>
<organism evidence="1 2">
    <name type="scientific">Nocardiopsis tropica</name>
    <dbReference type="NCBI Taxonomy" id="109330"/>
    <lineage>
        <taxon>Bacteria</taxon>
        <taxon>Bacillati</taxon>
        <taxon>Actinomycetota</taxon>
        <taxon>Actinomycetes</taxon>
        <taxon>Streptosporangiales</taxon>
        <taxon>Nocardiopsidaceae</taxon>
        <taxon>Nocardiopsis</taxon>
    </lineage>
</organism>
<reference evidence="1 2" key="1">
    <citation type="submission" date="2023-07" db="EMBL/GenBank/DDBJ databases">
        <authorList>
            <person name="Girao M."/>
            <person name="Carvalho M.F."/>
        </authorList>
    </citation>
    <scope>NUCLEOTIDE SEQUENCE [LARGE SCALE GENOMIC DNA]</scope>
    <source>
        <strain evidence="1 2">66/93</strain>
    </source>
</reference>
<name>A0ABU7KQU1_9ACTN</name>
<accession>A0ABU7KQU1</accession>
<gene>
    <name evidence="1" type="ORF">Q8A49_14310</name>
</gene>
<protein>
    <submittedName>
        <fullName evidence="1">Uncharacterized protein</fullName>
    </submittedName>
</protein>
<dbReference type="EMBL" id="JAUUCC010000033">
    <property type="protein sequence ID" value="MEE2051669.1"/>
    <property type="molecule type" value="Genomic_DNA"/>
</dbReference>
<dbReference type="Proteomes" id="UP001348641">
    <property type="component" value="Unassembled WGS sequence"/>
</dbReference>
<evidence type="ECO:0000313" key="2">
    <source>
        <dbReference type="Proteomes" id="UP001348641"/>
    </source>
</evidence>
<sequence>MDLDAIEARASAATEGPWYPVANDLVGGWCVSQQDAPPSQSRGGSVADFIRREDAEWIGHARTDVPDLVARVRELEGENKKLRVYLSHAVKFTFGTDMASHAEVTRAEQNRADGDWFFRSWGPTERHSTQEAALDAALSRAREIAGEEA</sequence>
<evidence type="ECO:0000313" key="1">
    <source>
        <dbReference type="EMBL" id="MEE2051669.1"/>
    </source>
</evidence>
<dbReference type="RefSeq" id="WP_330158731.1">
    <property type="nucleotide sequence ID" value="NZ_BAAAJA010000041.1"/>
</dbReference>
<comment type="caution">
    <text evidence="1">The sequence shown here is derived from an EMBL/GenBank/DDBJ whole genome shotgun (WGS) entry which is preliminary data.</text>
</comment>